<reference evidence="2 3" key="1">
    <citation type="submission" date="2021-06" db="EMBL/GenBank/DDBJ databases">
        <authorList>
            <person name="Sun Q."/>
            <person name="Li D."/>
        </authorList>
    </citation>
    <scope>NUCLEOTIDE SEQUENCE [LARGE SCALE GENOMIC DNA]</scope>
    <source>
        <strain evidence="2 3">MSJ-5</strain>
    </source>
</reference>
<feature type="transmembrane region" description="Helical" evidence="1">
    <location>
        <begin position="6"/>
        <end position="26"/>
    </location>
</feature>
<gene>
    <name evidence="2" type="ORF">KQI88_14775</name>
</gene>
<evidence type="ECO:0000313" key="3">
    <source>
        <dbReference type="Proteomes" id="UP000779508"/>
    </source>
</evidence>
<proteinExistence type="predicted"/>
<organism evidence="2 3">
    <name type="scientific">Alkaliphilus flagellatus</name>
    <dbReference type="NCBI Taxonomy" id="2841507"/>
    <lineage>
        <taxon>Bacteria</taxon>
        <taxon>Bacillati</taxon>
        <taxon>Bacillota</taxon>
        <taxon>Clostridia</taxon>
        <taxon>Peptostreptococcales</taxon>
        <taxon>Natronincolaceae</taxon>
        <taxon>Alkaliphilus</taxon>
    </lineage>
</organism>
<dbReference type="Proteomes" id="UP000779508">
    <property type="component" value="Unassembled WGS sequence"/>
</dbReference>
<dbReference type="EMBL" id="JAHLQK010000006">
    <property type="protein sequence ID" value="MBU5677683.1"/>
    <property type="molecule type" value="Genomic_DNA"/>
</dbReference>
<dbReference type="RefSeq" id="WP_216418619.1">
    <property type="nucleotide sequence ID" value="NZ_JAHLQK010000006.1"/>
</dbReference>
<feature type="transmembrane region" description="Helical" evidence="1">
    <location>
        <begin position="77"/>
        <end position="94"/>
    </location>
</feature>
<keyword evidence="1" id="KW-1133">Transmembrane helix</keyword>
<evidence type="ECO:0000313" key="2">
    <source>
        <dbReference type="EMBL" id="MBU5677683.1"/>
    </source>
</evidence>
<accession>A0ABS6G7T4</accession>
<keyword evidence="1" id="KW-0812">Transmembrane</keyword>
<keyword evidence="1" id="KW-0472">Membrane</keyword>
<evidence type="ECO:0000256" key="1">
    <source>
        <dbReference type="SAM" id="Phobius"/>
    </source>
</evidence>
<feature type="transmembrane region" description="Helical" evidence="1">
    <location>
        <begin position="46"/>
        <end position="65"/>
    </location>
</feature>
<comment type="caution">
    <text evidence="2">The sequence shown here is derived from an EMBL/GenBank/DDBJ whole genome shotgun (WGS) entry which is preliminary data.</text>
</comment>
<name>A0ABS6G7T4_9FIRM</name>
<protein>
    <submittedName>
        <fullName evidence="2">Uncharacterized protein</fullName>
    </submittedName>
</protein>
<keyword evidence="3" id="KW-1185">Reference proteome</keyword>
<sequence>MDWFLIIFSGIILCLLITIGLLILSLSKQGDERNSFIKSKSMSQTFLIMVGFLIIKIGESLYVTFVSGGKVEGINPFIILAVISVVFLISLILNKKKYGDWSAK</sequence>